<evidence type="ECO:0000256" key="3">
    <source>
        <dbReference type="ARBA" id="ARBA00023015"/>
    </source>
</evidence>
<dbReference type="InterPro" id="IPR003018">
    <property type="entry name" value="GAF"/>
</dbReference>
<dbReference type="InterPro" id="IPR002197">
    <property type="entry name" value="HTH_Fis"/>
</dbReference>
<dbReference type="SUPFAM" id="SSF55781">
    <property type="entry name" value="GAF domain-like"/>
    <property type="match status" value="1"/>
</dbReference>
<dbReference type="AlphaFoldDB" id="A9GC93"/>
<evidence type="ECO:0000313" key="8">
    <source>
        <dbReference type="Proteomes" id="UP000002139"/>
    </source>
</evidence>
<dbReference type="RefSeq" id="WP_012238622.1">
    <property type="nucleotide sequence ID" value="NC_010162.1"/>
</dbReference>
<dbReference type="EMBL" id="AM746676">
    <property type="protein sequence ID" value="CAN96157.1"/>
    <property type="molecule type" value="Genomic_DNA"/>
</dbReference>
<dbReference type="InterPro" id="IPR002078">
    <property type="entry name" value="Sigma_54_int"/>
</dbReference>
<dbReference type="HOGENOM" id="CLU_000445_95_2_7"/>
<feature type="domain" description="Sigma-54 factor interaction" evidence="6">
    <location>
        <begin position="199"/>
        <end position="428"/>
    </location>
</feature>
<dbReference type="Pfam" id="PF25601">
    <property type="entry name" value="AAA_lid_14"/>
    <property type="match status" value="1"/>
</dbReference>
<name>A9GC93_SORC5</name>
<dbReference type="GO" id="GO:0005524">
    <property type="term" value="F:ATP binding"/>
    <property type="evidence" value="ECO:0007669"/>
    <property type="project" value="UniProtKB-KW"/>
</dbReference>
<sequence length="520" mass="56856">MSSLSPDSSVPSARVEKERDFYRMLLELGQADEIDPFLSDALALIVEISGAIRGYIELMFAPDDREPAFWVAHGCEDQDIAKIRAAFSRGVMAEALATGRTISTVSALLDPRFRSSKSVQQNRIEALICAPVGSAPPVGVVYLQDRAQKGPFSEEDRRHVEVFARHIAPFADRLLLRRRRSDEADSTRLPRRTLRADDIVGRSRSLAEMLAQVAAAAPLDVAVLLTGASGTGKTQLARVIHESSPRAHGPFVELNCAALPEGLLESELFGALPGAHSTAARKIEGKVAAAERGTLFLDEIGDLKPHGQAKLLQLLQSKEYYPLGGTRPVRADVRVIAATNIDLKVAVQRKEFREDLLYRLQVLPIRLPSLTERREDVALLSKHFCAKTCKAHGFSRLQLSVDAICAVEAAEWSGNVRELGHAVEAAAIRAAAEGVVQIERRHLFPAAAGASRPEKGAVAPVEVGPYRGLTFQEATRRFQAALLRDALEENGWNVTEAAAKLDLARSHAYRLVRAFDLSRR</sequence>
<dbReference type="Gene3D" id="3.30.450.40">
    <property type="match status" value="1"/>
</dbReference>
<dbReference type="Gene3D" id="1.10.8.60">
    <property type="match status" value="1"/>
</dbReference>
<dbReference type="Pfam" id="PF02954">
    <property type="entry name" value="HTH_8"/>
    <property type="match status" value="1"/>
</dbReference>
<dbReference type="InterPro" id="IPR003593">
    <property type="entry name" value="AAA+_ATPase"/>
</dbReference>
<dbReference type="InterPro" id="IPR027417">
    <property type="entry name" value="P-loop_NTPase"/>
</dbReference>
<evidence type="ECO:0000256" key="2">
    <source>
        <dbReference type="ARBA" id="ARBA00022840"/>
    </source>
</evidence>
<keyword evidence="3" id="KW-0805">Transcription regulation</keyword>
<keyword evidence="5" id="KW-0804">Transcription</keyword>
<protein>
    <submittedName>
        <fullName evidence="7">Sigma-54 dependent transcriptional regulator</fullName>
    </submittedName>
</protein>
<dbReference type="STRING" id="448385.sce5993"/>
<organism evidence="7 8">
    <name type="scientific">Sorangium cellulosum (strain So ce56)</name>
    <name type="common">Polyangium cellulosum (strain So ce56)</name>
    <dbReference type="NCBI Taxonomy" id="448385"/>
    <lineage>
        <taxon>Bacteria</taxon>
        <taxon>Pseudomonadati</taxon>
        <taxon>Myxococcota</taxon>
        <taxon>Polyangia</taxon>
        <taxon>Polyangiales</taxon>
        <taxon>Polyangiaceae</taxon>
        <taxon>Sorangium</taxon>
    </lineage>
</organism>
<dbReference type="Gene3D" id="1.10.10.60">
    <property type="entry name" value="Homeodomain-like"/>
    <property type="match status" value="1"/>
</dbReference>
<dbReference type="InterPro" id="IPR058031">
    <property type="entry name" value="AAA_lid_NorR"/>
</dbReference>
<keyword evidence="4" id="KW-0238">DNA-binding</keyword>
<accession>A9GC93</accession>
<dbReference type="SUPFAM" id="SSF52540">
    <property type="entry name" value="P-loop containing nucleoside triphosphate hydrolases"/>
    <property type="match status" value="1"/>
</dbReference>
<dbReference type="GO" id="GO:0006355">
    <property type="term" value="P:regulation of DNA-templated transcription"/>
    <property type="evidence" value="ECO:0007669"/>
    <property type="project" value="InterPro"/>
</dbReference>
<dbReference type="eggNOG" id="COG3829">
    <property type="taxonomic scope" value="Bacteria"/>
</dbReference>
<dbReference type="PANTHER" id="PTHR32071">
    <property type="entry name" value="TRANSCRIPTIONAL REGULATORY PROTEIN"/>
    <property type="match status" value="1"/>
</dbReference>
<dbReference type="CDD" id="cd00009">
    <property type="entry name" value="AAA"/>
    <property type="match status" value="1"/>
</dbReference>
<dbReference type="Gene3D" id="3.40.50.300">
    <property type="entry name" value="P-loop containing nucleotide triphosphate hydrolases"/>
    <property type="match status" value="1"/>
</dbReference>
<evidence type="ECO:0000256" key="1">
    <source>
        <dbReference type="ARBA" id="ARBA00022741"/>
    </source>
</evidence>
<dbReference type="InterPro" id="IPR009057">
    <property type="entry name" value="Homeodomain-like_sf"/>
</dbReference>
<dbReference type="BioCyc" id="SCEL448385:SCE_RS30790-MONOMER"/>
<evidence type="ECO:0000256" key="4">
    <source>
        <dbReference type="ARBA" id="ARBA00023125"/>
    </source>
</evidence>
<dbReference type="InterPro" id="IPR029016">
    <property type="entry name" value="GAF-like_dom_sf"/>
</dbReference>
<evidence type="ECO:0000313" key="7">
    <source>
        <dbReference type="EMBL" id="CAN96157.1"/>
    </source>
</evidence>
<keyword evidence="1" id="KW-0547">Nucleotide-binding</keyword>
<gene>
    <name evidence="7" type="ordered locus">sce5993</name>
</gene>
<dbReference type="Proteomes" id="UP000002139">
    <property type="component" value="Chromosome"/>
</dbReference>
<evidence type="ECO:0000256" key="5">
    <source>
        <dbReference type="ARBA" id="ARBA00023163"/>
    </source>
</evidence>
<evidence type="ECO:0000259" key="6">
    <source>
        <dbReference type="PROSITE" id="PS50045"/>
    </source>
</evidence>
<keyword evidence="8" id="KW-1185">Reference proteome</keyword>
<dbReference type="SUPFAM" id="SSF46689">
    <property type="entry name" value="Homeodomain-like"/>
    <property type="match status" value="1"/>
</dbReference>
<dbReference type="KEGG" id="scl:sce5993"/>
<dbReference type="Pfam" id="PF00158">
    <property type="entry name" value="Sigma54_activat"/>
    <property type="match status" value="1"/>
</dbReference>
<keyword evidence="2" id="KW-0067">ATP-binding</keyword>
<dbReference type="PROSITE" id="PS50045">
    <property type="entry name" value="SIGMA54_INTERACT_4"/>
    <property type="match status" value="1"/>
</dbReference>
<dbReference type="SMART" id="SM00382">
    <property type="entry name" value="AAA"/>
    <property type="match status" value="1"/>
</dbReference>
<dbReference type="FunFam" id="3.40.50.300:FF:000006">
    <property type="entry name" value="DNA-binding transcriptional regulator NtrC"/>
    <property type="match status" value="1"/>
</dbReference>
<proteinExistence type="predicted"/>
<dbReference type="eggNOG" id="COG2203">
    <property type="taxonomic scope" value="Bacteria"/>
</dbReference>
<dbReference type="GO" id="GO:0043565">
    <property type="term" value="F:sequence-specific DNA binding"/>
    <property type="evidence" value="ECO:0007669"/>
    <property type="project" value="InterPro"/>
</dbReference>
<dbReference type="Pfam" id="PF13185">
    <property type="entry name" value="GAF_2"/>
    <property type="match status" value="1"/>
</dbReference>
<reference evidence="7 8" key="1">
    <citation type="journal article" date="2007" name="Nat. Biotechnol.">
        <title>Complete genome sequence of the myxobacterium Sorangium cellulosum.</title>
        <authorList>
            <person name="Schneiker S."/>
            <person name="Perlova O."/>
            <person name="Kaiser O."/>
            <person name="Gerth K."/>
            <person name="Alici A."/>
            <person name="Altmeyer M.O."/>
            <person name="Bartels D."/>
            <person name="Bekel T."/>
            <person name="Beyer S."/>
            <person name="Bode E."/>
            <person name="Bode H.B."/>
            <person name="Bolten C.J."/>
            <person name="Choudhuri J.V."/>
            <person name="Doss S."/>
            <person name="Elnakady Y.A."/>
            <person name="Frank B."/>
            <person name="Gaigalat L."/>
            <person name="Goesmann A."/>
            <person name="Groeger C."/>
            <person name="Gross F."/>
            <person name="Jelsbak L."/>
            <person name="Jelsbak L."/>
            <person name="Kalinowski J."/>
            <person name="Kegler C."/>
            <person name="Knauber T."/>
            <person name="Konietzny S."/>
            <person name="Kopp M."/>
            <person name="Krause L."/>
            <person name="Krug D."/>
            <person name="Linke B."/>
            <person name="Mahmud T."/>
            <person name="Martinez-Arias R."/>
            <person name="McHardy A.C."/>
            <person name="Merai M."/>
            <person name="Meyer F."/>
            <person name="Mormann S."/>
            <person name="Munoz-Dorado J."/>
            <person name="Perez J."/>
            <person name="Pradella S."/>
            <person name="Rachid S."/>
            <person name="Raddatz G."/>
            <person name="Rosenau F."/>
            <person name="Rueckert C."/>
            <person name="Sasse F."/>
            <person name="Scharfe M."/>
            <person name="Schuster S.C."/>
            <person name="Suen G."/>
            <person name="Treuner-Lange A."/>
            <person name="Velicer G.J."/>
            <person name="Vorholter F.-J."/>
            <person name="Weissman K.J."/>
            <person name="Welch R.D."/>
            <person name="Wenzel S.C."/>
            <person name="Whitworth D.E."/>
            <person name="Wilhelm S."/>
            <person name="Wittmann C."/>
            <person name="Bloecker H."/>
            <person name="Puehler A."/>
            <person name="Mueller R."/>
        </authorList>
    </citation>
    <scope>NUCLEOTIDE SEQUENCE [LARGE SCALE GENOMIC DNA]</scope>
    <source>
        <strain evidence="8">So ce56</strain>
    </source>
</reference>